<name>J7S698_9APHY</name>
<dbReference type="PANTHER" id="PTHR45982:SF1">
    <property type="entry name" value="REGULATOR OF CHROMOSOME CONDENSATION"/>
    <property type="match status" value="1"/>
</dbReference>
<accession>J7S698</accession>
<gene>
    <name evidence="2" type="ORF">FIBRA_09305</name>
</gene>
<dbReference type="Pfam" id="PF00415">
    <property type="entry name" value="RCC1"/>
    <property type="match status" value="3"/>
</dbReference>
<feature type="repeat" description="RCC1" evidence="1">
    <location>
        <begin position="305"/>
        <end position="359"/>
    </location>
</feature>
<protein>
    <submittedName>
        <fullName evidence="2">Uncharacterized protein</fullName>
    </submittedName>
</protein>
<dbReference type="OrthoDB" id="5370059at2759"/>
<sequence length="422" mass="45183">MVQLRLLSAGSNAQGQLGTGNDDDAHTFTPCIFSGYPPGSLPDDAITISNIACGSNHTLALLVHEDGASLWGSGDGRKGQLGPSVNAPTTSVFRLLDLQLQKQDAALEGYVPRMIAAGWETSYVVLSCAGRSDVLISMGANEYGNLGIGGVVDKSAPRKPFYVVDLQKPLAEDGLGDGLLTIRNLATGPQHIIVQTSFATPKAPSRWCLVGWGAARHGQLGTSDETKPPLFVSTPRTVRIYAVDDITSISLGHQHSIFLHASGRLSGLGSDRKTQLRGLETLTDVRHTSCTWNGSYAVVEEESDYRIMATGSHAKGQLGRKDLSNATAPGSVYLPFSADTRQLLKLACGSEHVLGLFKHNHCDGVSSGQTEVWGWGWNEHGNLGTGTTEDVRFPMRVWPCDQTECAVSVWCGNGTSWILLKR</sequence>
<dbReference type="STRING" id="599839.J7S698"/>
<dbReference type="GeneID" id="24101889"/>
<dbReference type="PROSITE" id="PS00626">
    <property type="entry name" value="RCC1_2"/>
    <property type="match status" value="1"/>
</dbReference>
<evidence type="ECO:0000256" key="1">
    <source>
        <dbReference type="PROSITE-ProRule" id="PRU00235"/>
    </source>
</evidence>
<dbReference type="GO" id="GO:0005085">
    <property type="term" value="F:guanyl-nucleotide exchange factor activity"/>
    <property type="evidence" value="ECO:0007669"/>
    <property type="project" value="TreeGrafter"/>
</dbReference>
<dbReference type="RefSeq" id="XP_012177010.1">
    <property type="nucleotide sequence ID" value="XM_012321620.1"/>
</dbReference>
<dbReference type="EMBL" id="HE797599">
    <property type="protein sequence ID" value="CCM06989.1"/>
    <property type="molecule type" value="Genomic_DNA"/>
</dbReference>
<feature type="repeat" description="RCC1" evidence="1">
    <location>
        <begin position="207"/>
        <end position="262"/>
    </location>
</feature>
<evidence type="ECO:0000313" key="3">
    <source>
        <dbReference type="Proteomes" id="UP000006352"/>
    </source>
</evidence>
<dbReference type="PROSITE" id="PS50012">
    <property type="entry name" value="RCC1_3"/>
    <property type="match status" value="4"/>
</dbReference>
<feature type="repeat" description="RCC1" evidence="1">
    <location>
        <begin position="370"/>
        <end position="422"/>
    </location>
</feature>
<evidence type="ECO:0000313" key="2">
    <source>
        <dbReference type="EMBL" id="CCM06989.1"/>
    </source>
</evidence>
<dbReference type="SUPFAM" id="SSF50985">
    <property type="entry name" value="RCC1/BLIP-II"/>
    <property type="match status" value="2"/>
</dbReference>
<keyword evidence="3" id="KW-1185">Reference proteome</keyword>
<dbReference type="InterPro" id="IPR000408">
    <property type="entry name" value="Reg_chr_condens"/>
</dbReference>
<feature type="repeat" description="RCC1" evidence="1">
    <location>
        <begin position="4"/>
        <end position="64"/>
    </location>
</feature>
<dbReference type="FunCoup" id="J7S698">
    <property type="interactions" value="19"/>
</dbReference>
<dbReference type="Proteomes" id="UP000006352">
    <property type="component" value="Unassembled WGS sequence"/>
</dbReference>
<dbReference type="InParanoid" id="J7S698"/>
<dbReference type="Gene3D" id="2.130.10.30">
    <property type="entry name" value="Regulator of chromosome condensation 1/beta-lactamase-inhibitor protein II"/>
    <property type="match status" value="2"/>
</dbReference>
<reference evidence="2 3" key="1">
    <citation type="journal article" date="2012" name="Appl. Environ. Microbiol.">
        <title>Short-read sequencing for genomic analysis of the brown rot fungus Fibroporia radiculosa.</title>
        <authorList>
            <person name="Tang J.D."/>
            <person name="Perkins A.D."/>
            <person name="Sonstegard T.S."/>
            <person name="Schroeder S.G."/>
            <person name="Burgess S.C."/>
            <person name="Diehl S.V."/>
        </authorList>
    </citation>
    <scope>NUCLEOTIDE SEQUENCE [LARGE SCALE GENOMIC DNA]</scope>
    <source>
        <strain evidence="2 3">TFFH 294</strain>
    </source>
</reference>
<dbReference type="GO" id="GO:0005737">
    <property type="term" value="C:cytoplasm"/>
    <property type="evidence" value="ECO:0007669"/>
    <property type="project" value="TreeGrafter"/>
</dbReference>
<dbReference type="InterPro" id="IPR009091">
    <property type="entry name" value="RCC1/BLIP-II"/>
</dbReference>
<dbReference type="PANTHER" id="PTHR45982">
    <property type="entry name" value="REGULATOR OF CHROMOSOME CONDENSATION"/>
    <property type="match status" value="1"/>
</dbReference>
<dbReference type="HOGENOM" id="CLU_035268_0_0_1"/>
<dbReference type="InterPro" id="IPR051553">
    <property type="entry name" value="Ran_GTPase-activating"/>
</dbReference>
<proteinExistence type="predicted"/>
<dbReference type="AlphaFoldDB" id="J7S698"/>
<organism evidence="2 3">
    <name type="scientific">Fibroporia radiculosa</name>
    <dbReference type="NCBI Taxonomy" id="599839"/>
    <lineage>
        <taxon>Eukaryota</taxon>
        <taxon>Fungi</taxon>
        <taxon>Dikarya</taxon>
        <taxon>Basidiomycota</taxon>
        <taxon>Agaricomycotina</taxon>
        <taxon>Agaricomycetes</taxon>
        <taxon>Polyporales</taxon>
        <taxon>Fibroporiaceae</taxon>
        <taxon>Fibroporia</taxon>
    </lineage>
</organism>